<evidence type="ECO:0000256" key="5">
    <source>
        <dbReference type="ARBA" id="ARBA00023004"/>
    </source>
</evidence>
<dbReference type="SUPFAM" id="SSF48264">
    <property type="entry name" value="Cytochrome P450"/>
    <property type="match status" value="1"/>
</dbReference>
<evidence type="ECO:0000313" key="9">
    <source>
        <dbReference type="EMBL" id="SDF19340.1"/>
    </source>
</evidence>
<dbReference type="InterPro" id="IPR036396">
    <property type="entry name" value="Cyt_P450_sf"/>
</dbReference>
<dbReference type="GO" id="GO:0020037">
    <property type="term" value="F:heme binding"/>
    <property type="evidence" value="ECO:0007669"/>
    <property type="project" value="InterPro"/>
</dbReference>
<proteinExistence type="inferred from homology"/>
<evidence type="ECO:0000256" key="3">
    <source>
        <dbReference type="ARBA" id="ARBA00022723"/>
    </source>
</evidence>
<keyword evidence="2 7" id="KW-0349">Heme</keyword>
<comment type="similarity">
    <text evidence="1 8">Belongs to the cytochrome P450 family.</text>
</comment>
<evidence type="ECO:0000256" key="6">
    <source>
        <dbReference type="ARBA" id="ARBA00023033"/>
    </source>
</evidence>
<keyword evidence="3 7" id="KW-0479">Metal-binding</keyword>
<evidence type="ECO:0000313" key="10">
    <source>
        <dbReference type="Proteomes" id="UP000182427"/>
    </source>
</evidence>
<feature type="binding site" description="axial binding residue" evidence="7">
    <location>
        <position position="425"/>
    </location>
    <ligand>
        <name>heme</name>
        <dbReference type="ChEBI" id="CHEBI:30413"/>
    </ligand>
    <ligandPart>
        <name>Fe</name>
        <dbReference type="ChEBI" id="CHEBI:18248"/>
    </ligandPart>
</feature>
<dbReference type="RefSeq" id="WP_083344723.1">
    <property type="nucleotide sequence ID" value="NZ_LT629690.1"/>
</dbReference>
<dbReference type="PANTHER" id="PTHR24291:SF50">
    <property type="entry name" value="BIFUNCTIONAL ALBAFLAVENONE MONOOXYGENASE_TERPENE SYNTHASE"/>
    <property type="match status" value="1"/>
</dbReference>
<dbReference type="PROSITE" id="PS00086">
    <property type="entry name" value="CYTOCHROME_P450"/>
    <property type="match status" value="1"/>
</dbReference>
<dbReference type="OrthoDB" id="9789468at2"/>
<dbReference type="Pfam" id="PF00067">
    <property type="entry name" value="p450"/>
    <property type="match status" value="1"/>
</dbReference>
<name>A0A1G7J333_9BACT</name>
<dbReference type="InterPro" id="IPR001128">
    <property type="entry name" value="Cyt_P450"/>
</dbReference>
<organism evidence="9 10">
    <name type="scientific">Terriglobus roseus</name>
    <dbReference type="NCBI Taxonomy" id="392734"/>
    <lineage>
        <taxon>Bacteria</taxon>
        <taxon>Pseudomonadati</taxon>
        <taxon>Acidobacteriota</taxon>
        <taxon>Terriglobia</taxon>
        <taxon>Terriglobales</taxon>
        <taxon>Acidobacteriaceae</taxon>
        <taxon>Terriglobus</taxon>
    </lineage>
</organism>
<dbReference type="Proteomes" id="UP000182427">
    <property type="component" value="Chromosome I"/>
</dbReference>
<evidence type="ECO:0000256" key="8">
    <source>
        <dbReference type="RuleBase" id="RU000461"/>
    </source>
</evidence>
<dbReference type="PRINTS" id="PR00463">
    <property type="entry name" value="EP450I"/>
</dbReference>
<dbReference type="AlphaFoldDB" id="A0A1G7J333"/>
<keyword evidence="10" id="KW-1185">Reference proteome</keyword>
<comment type="cofactor">
    <cofactor evidence="7">
        <name>heme</name>
        <dbReference type="ChEBI" id="CHEBI:30413"/>
    </cofactor>
</comment>
<keyword evidence="5 7" id="KW-0408">Iron</keyword>
<dbReference type="GO" id="GO:0016705">
    <property type="term" value="F:oxidoreductase activity, acting on paired donors, with incorporation or reduction of molecular oxygen"/>
    <property type="evidence" value="ECO:0007669"/>
    <property type="project" value="InterPro"/>
</dbReference>
<dbReference type="EMBL" id="LT629690">
    <property type="protein sequence ID" value="SDF19340.1"/>
    <property type="molecule type" value="Genomic_DNA"/>
</dbReference>
<sequence length="477" mass="55289">MADGIDFENSYVFRPAHTLTTKTGEWRIPPGLRKTLPFYLHKPWARLGKPILLFEYMAQNCGPISHYMLFGNHVVFLNDPAAIREVLVNQANKFVRERTITRLKILLGEGLLTSDDPIHKRSRRIVAPAFHRQRIHDYADEMVRSTQLWRDRWHNGDVVDMNAEMMTLSLDIVARTLFATEVDDDIRQINEHSNRIMAIYNYLVSFPNAEAFLKYKIPVPGLRRFAKSRAKLDEVVNRIIRERKAANAADPEHADRHDLLSMLLASRDEDGSALSDEQLRDEVLTIFLAGYETTANALSWTWYLLSTHPEQQQAMYAEIREVLGDRTATLDDYANLKYTQMVFAEAMRLYPPAWAMGRKSIEPIEVGSYRLPPGTHFFLSAYVLHRDARFYPDPLKFDPLRHTEEEKAKRDKFEFFPFGGGPRQCIGEGFAWLEGVLLLANISQKWRMEWIAGQPVDVEEKITLRPKYPLRMTLHAR</sequence>
<protein>
    <submittedName>
        <fullName evidence="9">Cytochrome P450</fullName>
    </submittedName>
</protein>
<dbReference type="GO" id="GO:0004497">
    <property type="term" value="F:monooxygenase activity"/>
    <property type="evidence" value="ECO:0007669"/>
    <property type="project" value="UniProtKB-KW"/>
</dbReference>
<evidence type="ECO:0000256" key="1">
    <source>
        <dbReference type="ARBA" id="ARBA00010617"/>
    </source>
</evidence>
<gene>
    <name evidence="9" type="ORF">SAMN05444167_1674</name>
</gene>
<evidence type="ECO:0000256" key="2">
    <source>
        <dbReference type="ARBA" id="ARBA00022617"/>
    </source>
</evidence>
<dbReference type="PRINTS" id="PR00385">
    <property type="entry name" value="P450"/>
</dbReference>
<dbReference type="PANTHER" id="PTHR24291">
    <property type="entry name" value="CYTOCHROME P450 FAMILY 4"/>
    <property type="match status" value="1"/>
</dbReference>
<accession>A0A1G7J333</accession>
<evidence type="ECO:0000256" key="7">
    <source>
        <dbReference type="PIRSR" id="PIRSR602401-1"/>
    </source>
</evidence>
<dbReference type="GO" id="GO:0005506">
    <property type="term" value="F:iron ion binding"/>
    <property type="evidence" value="ECO:0007669"/>
    <property type="project" value="InterPro"/>
</dbReference>
<dbReference type="InterPro" id="IPR050196">
    <property type="entry name" value="Cytochrome_P450_Monoox"/>
</dbReference>
<dbReference type="InterPro" id="IPR002401">
    <property type="entry name" value="Cyt_P450_E_grp-I"/>
</dbReference>
<dbReference type="Gene3D" id="1.10.630.10">
    <property type="entry name" value="Cytochrome P450"/>
    <property type="match status" value="1"/>
</dbReference>
<keyword evidence="6 8" id="KW-0503">Monooxygenase</keyword>
<reference evidence="9 10" key="1">
    <citation type="submission" date="2016-10" db="EMBL/GenBank/DDBJ databases">
        <authorList>
            <person name="de Groot N.N."/>
        </authorList>
    </citation>
    <scope>NUCLEOTIDE SEQUENCE [LARGE SCALE GENOMIC DNA]</scope>
    <source>
        <strain evidence="9 10">GAS232</strain>
    </source>
</reference>
<dbReference type="CDD" id="cd20620">
    <property type="entry name" value="CYP132-like"/>
    <property type="match status" value="1"/>
</dbReference>
<evidence type="ECO:0000256" key="4">
    <source>
        <dbReference type="ARBA" id="ARBA00023002"/>
    </source>
</evidence>
<keyword evidence="4 8" id="KW-0560">Oxidoreductase</keyword>
<dbReference type="InterPro" id="IPR017972">
    <property type="entry name" value="Cyt_P450_CS"/>
</dbReference>